<name>A0AAI9Y534_9PEZI</name>
<proteinExistence type="predicted"/>
<protein>
    <submittedName>
        <fullName evidence="1">Uncharacterized protein</fullName>
    </submittedName>
</protein>
<keyword evidence="2" id="KW-1185">Reference proteome</keyword>
<organism evidence="1 2">
    <name type="scientific">Colletotrichum cuscutae</name>
    <dbReference type="NCBI Taxonomy" id="1209917"/>
    <lineage>
        <taxon>Eukaryota</taxon>
        <taxon>Fungi</taxon>
        <taxon>Dikarya</taxon>
        <taxon>Ascomycota</taxon>
        <taxon>Pezizomycotina</taxon>
        <taxon>Sordariomycetes</taxon>
        <taxon>Hypocreomycetidae</taxon>
        <taxon>Glomerellales</taxon>
        <taxon>Glomerellaceae</taxon>
        <taxon>Colletotrichum</taxon>
        <taxon>Colletotrichum acutatum species complex</taxon>
    </lineage>
</organism>
<evidence type="ECO:0000313" key="1">
    <source>
        <dbReference type="EMBL" id="KAK1482246.1"/>
    </source>
</evidence>
<sequence>MPVYPRNQRPLHVALAADRQRALEKARTNAAVAEKSKYSFGGRNDSKTQDNMDVVGTRKARKWLCSFHITSKTVGLEVQFDRGIQPTTQGPIRGPI</sequence>
<evidence type="ECO:0000313" key="2">
    <source>
        <dbReference type="Proteomes" id="UP001239213"/>
    </source>
</evidence>
<dbReference type="Proteomes" id="UP001239213">
    <property type="component" value="Unassembled WGS sequence"/>
</dbReference>
<dbReference type="EMBL" id="MPDP01000091">
    <property type="protein sequence ID" value="KAK1482246.1"/>
    <property type="molecule type" value="Genomic_DNA"/>
</dbReference>
<reference evidence="1" key="1">
    <citation type="submission" date="2016-11" db="EMBL/GenBank/DDBJ databases">
        <title>The genome sequence of Colletotrichum cuscutae.</title>
        <authorList>
            <person name="Baroncelli R."/>
        </authorList>
    </citation>
    <scope>NUCLEOTIDE SEQUENCE</scope>
    <source>
        <strain evidence="1">IMI 304802</strain>
    </source>
</reference>
<gene>
    <name evidence="1" type="ORF">CCUS01_15816</name>
</gene>
<accession>A0AAI9Y534</accession>
<dbReference type="AlphaFoldDB" id="A0AAI9Y534"/>
<comment type="caution">
    <text evidence="1">The sequence shown here is derived from an EMBL/GenBank/DDBJ whole genome shotgun (WGS) entry which is preliminary data.</text>
</comment>